<dbReference type="Proteomes" id="UP000295341">
    <property type="component" value="Unassembled WGS sequence"/>
</dbReference>
<dbReference type="PANTHER" id="PTHR47505">
    <property type="entry name" value="DNA UTILIZATION PROTEIN YHGH"/>
    <property type="match status" value="1"/>
</dbReference>
<dbReference type="Pfam" id="PF18912">
    <property type="entry name" value="DZR_2"/>
    <property type="match status" value="1"/>
</dbReference>
<dbReference type="SUPFAM" id="SSF53271">
    <property type="entry name" value="PRTase-like"/>
    <property type="match status" value="1"/>
</dbReference>
<accession>A0A4S3K4C8</accession>
<sequence length="231" mass="25148">MRVAHWVDDAIRLLAPERCVWCGSADAAEGVCEGCKAELPWNRVACPSCAQPMPVIATCAKCLRRPPAFDSAWTAFIHIEPVRRGVHRLKYGAQFEQSRVLGTLMGRQAASRGAPLPDLLIPVPLPRRRMFQRGYNQAQELARAVSRACGTPIDAGAAVLVRSPGDQIGQTAAQRRRNLRGAFRIERNLQGRHVALIDDVMTTGATLDALARAARRSGAAKVEAWALARAP</sequence>
<dbReference type="RefSeq" id="WP_162851350.1">
    <property type="nucleotide sequence ID" value="NZ_MWIN01000013.1"/>
</dbReference>
<dbReference type="Pfam" id="PF00156">
    <property type="entry name" value="Pribosyltran"/>
    <property type="match status" value="1"/>
</dbReference>
<name>A0A4S3K4C8_9GAMM</name>
<dbReference type="InterPro" id="IPR044005">
    <property type="entry name" value="DZR_2"/>
</dbReference>
<keyword evidence="5" id="KW-1185">Reference proteome</keyword>
<reference evidence="4 5" key="1">
    <citation type="submission" date="2019-03" db="EMBL/GenBank/DDBJ databases">
        <title>Genomic Encyclopedia of Type Strains, Phase IV (KMG-IV): sequencing the most valuable type-strain genomes for metagenomic binning, comparative biology and taxonomic classification.</title>
        <authorList>
            <person name="Goeker M."/>
        </authorList>
    </citation>
    <scope>NUCLEOTIDE SEQUENCE [LARGE SCALE GENOMIC DNA]</scope>
    <source>
        <strain evidence="4 5">DSM 26377</strain>
    </source>
</reference>
<proteinExistence type="inferred from homology"/>
<dbReference type="PANTHER" id="PTHR47505:SF1">
    <property type="entry name" value="DNA UTILIZATION PROTEIN YHGH"/>
    <property type="match status" value="1"/>
</dbReference>
<organism evidence="4 5">
    <name type="scientific">Panacagrimonas perspica</name>
    <dbReference type="NCBI Taxonomy" id="381431"/>
    <lineage>
        <taxon>Bacteria</taxon>
        <taxon>Pseudomonadati</taxon>
        <taxon>Pseudomonadota</taxon>
        <taxon>Gammaproteobacteria</taxon>
        <taxon>Nevskiales</taxon>
        <taxon>Nevskiaceae</taxon>
        <taxon>Panacagrimonas</taxon>
    </lineage>
</organism>
<dbReference type="InterPro" id="IPR051910">
    <property type="entry name" value="ComF/GntX_DNA_util-trans"/>
</dbReference>
<dbReference type="AlphaFoldDB" id="A0A4S3K4C8"/>
<feature type="domain" description="Phosphoribosyltransferase" evidence="2">
    <location>
        <begin position="137"/>
        <end position="229"/>
    </location>
</feature>
<dbReference type="InterPro" id="IPR029057">
    <property type="entry name" value="PRTase-like"/>
</dbReference>
<evidence type="ECO:0000259" key="2">
    <source>
        <dbReference type="Pfam" id="PF00156"/>
    </source>
</evidence>
<evidence type="ECO:0000313" key="4">
    <source>
        <dbReference type="EMBL" id="TDU25738.1"/>
    </source>
</evidence>
<dbReference type="EMBL" id="SOBT01000011">
    <property type="protein sequence ID" value="TDU25738.1"/>
    <property type="molecule type" value="Genomic_DNA"/>
</dbReference>
<evidence type="ECO:0000256" key="1">
    <source>
        <dbReference type="ARBA" id="ARBA00008007"/>
    </source>
</evidence>
<protein>
    <submittedName>
        <fullName evidence="4">ComF family protein</fullName>
    </submittedName>
</protein>
<comment type="similarity">
    <text evidence="1">Belongs to the ComF/GntX family.</text>
</comment>
<feature type="domain" description="Double zinc ribbon" evidence="3">
    <location>
        <begin position="11"/>
        <end position="63"/>
    </location>
</feature>
<dbReference type="InterPro" id="IPR000836">
    <property type="entry name" value="PRTase_dom"/>
</dbReference>
<comment type="caution">
    <text evidence="4">The sequence shown here is derived from an EMBL/GenBank/DDBJ whole genome shotgun (WGS) entry which is preliminary data.</text>
</comment>
<dbReference type="Gene3D" id="3.40.50.2020">
    <property type="match status" value="1"/>
</dbReference>
<evidence type="ECO:0000259" key="3">
    <source>
        <dbReference type="Pfam" id="PF18912"/>
    </source>
</evidence>
<gene>
    <name evidence="4" type="ORF">DFR24_4183</name>
</gene>
<dbReference type="CDD" id="cd06223">
    <property type="entry name" value="PRTases_typeI"/>
    <property type="match status" value="1"/>
</dbReference>
<evidence type="ECO:0000313" key="5">
    <source>
        <dbReference type="Proteomes" id="UP000295341"/>
    </source>
</evidence>